<dbReference type="OrthoDB" id="72772at2759"/>
<dbReference type="GO" id="GO:0000149">
    <property type="term" value="F:SNARE binding"/>
    <property type="evidence" value="ECO:0007669"/>
    <property type="project" value="TreeGrafter"/>
</dbReference>
<dbReference type="PANTHER" id="PTHR15157:SF5">
    <property type="entry name" value="UV RADIATION RESISTANCE-ASSOCIATED GENE PROTEIN"/>
    <property type="match status" value="1"/>
</dbReference>
<name>A0A5M6BXZ1_9TREE</name>
<dbReference type="Proteomes" id="UP000322225">
    <property type="component" value="Chromosome 1"/>
</dbReference>
<sequence length="929" mass="100993">MDDSDGRVDGGDTEVEASNDNAFAPFDKPRIRHITGIRIHQLTLPESLPYASKLVGEHHAEGYMLDDHGEGSSHLVTSPASDITPGFSQHQRRSSTSSFPFPSRRFGPLSQENDLTRQRSTSTSSDATIEPPSSPSVSTFLSHSLPRTTRVTRPRAPTLAGEALEHGHAQGSGQGQGSVTFTQHLHGSLDEQMELIEEGKKRLARCFVVLKAVPAMTDAQPEKRSNGDVPKPRRTNSDETASQQRARDAKMTGLKRPITSRTSSSASTSSSSVPSTPIANGRPSLSASPSNSSLITRTSSASTNTTRTRTTSMTSPGKSGIPSTLSSTNGFAKRPGSAASFRTTTTTRLSDAGPSSPRGNTTFPLKSRPGMSGKRNYAGGSHGNLPSPKERPIPVNVPFFISPIHPPSTHPRFTSLEHGDFAPWLSVNEFASTSLELEVWIETDTKWKRMEGIGGVVRLDKLRKGYQTRPNGLEFTLSTHPKSIFYLPGEDEQRDEGRMLVEGGVMERSMRETRMKKGVGVGGLHQLVNMHAVIADTERGVCDVKRKANKLLFQDVDRRALRREVSEREEKVKWINEKILEVEKVTKEIQARTTLREQALEKRRDNLADADTADELLHGRARDLEDEIGSIEYERTSLFPQIHALRATHIQTLDTLFPIQPLDPSQLLYTIINVPLPIPSGPKDPAPPLSLPAHKVDERTTAAALGYVAMVVQILGNLGGAQSGGLPYAVTCAGSRSAVRDGVSVMQGPRSFPLYAKGVERYRYEYAVFLLNKNIEMLMQEANIRLLDLRHTLPNLKNLLLTLSSPVLPSSSHNVHSSMWRSTATTPTFMNSRASSAAWPKGSMGTMSPASSVGSPASLSTTRVGGMGTGTPSPIVKRGRGGRRSMLSRTASMGRRGNEEVELASDDESDLDNREESSVGGDGSSIVTR</sequence>
<feature type="compositionally biased region" description="Low complexity" evidence="2">
    <location>
        <begin position="283"/>
        <end position="315"/>
    </location>
</feature>
<evidence type="ECO:0000256" key="1">
    <source>
        <dbReference type="ARBA" id="ARBA00023054"/>
    </source>
</evidence>
<dbReference type="GO" id="GO:0035493">
    <property type="term" value="P:SNARE complex assembly"/>
    <property type="evidence" value="ECO:0007669"/>
    <property type="project" value="TreeGrafter"/>
</dbReference>
<feature type="compositionally biased region" description="Basic and acidic residues" evidence="2">
    <location>
        <begin position="1"/>
        <end position="10"/>
    </location>
</feature>
<feature type="compositionally biased region" description="Low complexity" evidence="2">
    <location>
        <begin position="259"/>
        <end position="276"/>
    </location>
</feature>
<feature type="compositionally biased region" description="Polar residues" evidence="2">
    <location>
        <begin position="321"/>
        <end position="330"/>
    </location>
</feature>
<dbReference type="GeneID" id="43591052"/>
<feature type="region of interest" description="Disordered" evidence="2">
    <location>
        <begin position="840"/>
        <end position="929"/>
    </location>
</feature>
<dbReference type="GO" id="GO:0005768">
    <property type="term" value="C:endosome"/>
    <property type="evidence" value="ECO:0007669"/>
    <property type="project" value="TreeGrafter"/>
</dbReference>
<dbReference type="RefSeq" id="XP_031858807.1">
    <property type="nucleotide sequence ID" value="XM_032006888.1"/>
</dbReference>
<organism evidence="3 4">
    <name type="scientific">Kwoniella shandongensis</name>
    <dbReference type="NCBI Taxonomy" id="1734106"/>
    <lineage>
        <taxon>Eukaryota</taxon>
        <taxon>Fungi</taxon>
        <taxon>Dikarya</taxon>
        <taxon>Basidiomycota</taxon>
        <taxon>Agaricomycotina</taxon>
        <taxon>Tremellomycetes</taxon>
        <taxon>Tremellales</taxon>
        <taxon>Cryptococcaceae</taxon>
        <taxon>Kwoniella</taxon>
    </lineage>
</organism>
<feature type="compositionally biased region" description="Polar residues" evidence="2">
    <location>
        <begin position="74"/>
        <end position="89"/>
    </location>
</feature>
<keyword evidence="1" id="KW-0175">Coiled coil</keyword>
<reference evidence="3" key="1">
    <citation type="submission" date="2017-08" db="EMBL/GenBank/DDBJ databases">
        <authorList>
            <person name="Cuomo C."/>
            <person name="Billmyre B."/>
            <person name="Heitman J."/>
        </authorList>
    </citation>
    <scope>NUCLEOTIDE SEQUENCE</scope>
    <source>
        <strain evidence="3">CBS 12478</strain>
    </source>
</reference>
<dbReference type="AlphaFoldDB" id="A0A5M6BXZ1"/>
<dbReference type="GO" id="GO:0000323">
    <property type="term" value="C:lytic vacuole"/>
    <property type="evidence" value="ECO:0007669"/>
    <property type="project" value="TreeGrafter"/>
</dbReference>
<dbReference type="PANTHER" id="PTHR15157">
    <property type="entry name" value="UV RADIATION RESISTANCE-ASSOCIATED GENE PROTEIN"/>
    <property type="match status" value="1"/>
</dbReference>
<feature type="compositionally biased region" description="Polar residues" evidence="2">
    <location>
        <begin position="845"/>
        <end position="863"/>
    </location>
</feature>
<feature type="compositionally biased region" description="Polar residues" evidence="2">
    <location>
        <begin position="118"/>
        <end position="127"/>
    </location>
</feature>
<accession>A0A5M6BXZ1</accession>
<reference evidence="3" key="2">
    <citation type="submission" date="2024-01" db="EMBL/GenBank/DDBJ databases">
        <title>Comparative genomics of Cryptococcus and Kwoniella reveals pathogenesis evolution and contrasting modes of karyotype evolution via chromosome fusion or intercentromeric recombination.</title>
        <authorList>
            <person name="Coelho M.A."/>
            <person name="David-Palma M."/>
            <person name="Shea T."/>
            <person name="Bowers K."/>
            <person name="McGinley-Smith S."/>
            <person name="Mohammad A.W."/>
            <person name="Gnirke A."/>
            <person name="Yurkov A.M."/>
            <person name="Nowrousian M."/>
            <person name="Sun S."/>
            <person name="Cuomo C.A."/>
            <person name="Heitman J."/>
        </authorList>
    </citation>
    <scope>NUCLEOTIDE SEQUENCE</scope>
    <source>
        <strain evidence="3">CBS 12478</strain>
    </source>
</reference>
<feature type="compositionally biased region" description="Acidic residues" evidence="2">
    <location>
        <begin position="900"/>
        <end position="910"/>
    </location>
</feature>
<feature type="region of interest" description="Disordered" evidence="2">
    <location>
        <begin position="218"/>
        <end position="391"/>
    </location>
</feature>
<gene>
    <name evidence="3" type="ORF">CI109_100161</name>
</gene>
<keyword evidence="4" id="KW-1185">Reference proteome</keyword>
<dbReference type="EMBL" id="CP144051">
    <property type="protein sequence ID" value="WWD15739.1"/>
    <property type="molecule type" value="Genomic_DNA"/>
</dbReference>
<evidence type="ECO:0000313" key="3">
    <source>
        <dbReference type="EMBL" id="WWD15739.1"/>
    </source>
</evidence>
<dbReference type="KEGG" id="ksn:43591052"/>
<feature type="region of interest" description="Disordered" evidence="2">
    <location>
        <begin position="1"/>
        <end position="26"/>
    </location>
</feature>
<evidence type="ECO:0000256" key="2">
    <source>
        <dbReference type="SAM" id="MobiDB-lite"/>
    </source>
</evidence>
<evidence type="ECO:0000313" key="4">
    <source>
        <dbReference type="Proteomes" id="UP000322225"/>
    </source>
</evidence>
<feature type="compositionally biased region" description="Low complexity" evidence="2">
    <location>
        <begin position="94"/>
        <end position="110"/>
    </location>
</feature>
<feature type="region of interest" description="Disordered" evidence="2">
    <location>
        <begin position="63"/>
        <end position="154"/>
    </location>
</feature>
<proteinExistence type="predicted"/>
<protein>
    <submittedName>
        <fullName evidence="3">Uncharacterized protein</fullName>
    </submittedName>
</protein>